<accession>A0ABX7B6L3</accession>
<organism evidence="1 2">
    <name type="scientific">Skermanella cutis</name>
    <dbReference type="NCBI Taxonomy" id="2775420"/>
    <lineage>
        <taxon>Bacteria</taxon>
        <taxon>Pseudomonadati</taxon>
        <taxon>Pseudomonadota</taxon>
        <taxon>Alphaproteobacteria</taxon>
        <taxon>Rhodospirillales</taxon>
        <taxon>Azospirillaceae</taxon>
        <taxon>Skermanella</taxon>
    </lineage>
</organism>
<gene>
    <name evidence="1" type="ORF">IGS68_00490</name>
</gene>
<evidence type="ECO:0000313" key="2">
    <source>
        <dbReference type="Proteomes" id="UP000595197"/>
    </source>
</evidence>
<dbReference type="Pfam" id="PF07370">
    <property type="entry name" value="DUF1489"/>
    <property type="match status" value="1"/>
</dbReference>
<sequence length="141" mass="15822">MPIHLIKLAVGISDPDHLAEVQQGRRFVRDGVAVVPAYTRRKPRRPDEVTDGGSIYWVIKGQVRCRQRVLDFEMMDGDEGETWCRIILDPTLVATLPQSKKAFQGWRYLEPDAAPPDLDDAGPEGELPPHILAELRELGLA</sequence>
<dbReference type="RefSeq" id="WP_201076498.1">
    <property type="nucleotide sequence ID" value="NZ_CP067420.1"/>
</dbReference>
<dbReference type="PIRSF" id="PIRSF032025">
    <property type="entry name" value="UCP032025"/>
    <property type="match status" value="1"/>
</dbReference>
<dbReference type="Proteomes" id="UP000595197">
    <property type="component" value="Chromosome"/>
</dbReference>
<evidence type="ECO:0000313" key="1">
    <source>
        <dbReference type="EMBL" id="QQP89802.1"/>
    </source>
</evidence>
<name>A0ABX7B6L3_9PROT</name>
<reference evidence="1" key="1">
    <citation type="submission" date="2021-02" db="EMBL/GenBank/DDBJ databases">
        <title>Skermanella TT6 skin isolate.</title>
        <authorList>
            <person name="Lee K."/>
            <person name="Ganzorig M."/>
        </authorList>
    </citation>
    <scope>NUCLEOTIDE SEQUENCE</scope>
    <source>
        <strain evidence="1">TT6</strain>
    </source>
</reference>
<keyword evidence="2" id="KW-1185">Reference proteome</keyword>
<dbReference type="InterPro" id="IPR008320">
    <property type="entry name" value="UCP032025"/>
</dbReference>
<proteinExistence type="predicted"/>
<protein>
    <submittedName>
        <fullName evidence="1">DUF1489 domain-containing protein</fullName>
    </submittedName>
</protein>
<dbReference type="EMBL" id="CP067420">
    <property type="protein sequence ID" value="QQP89802.1"/>
    <property type="molecule type" value="Genomic_DNA"/>
</dbReference>